<dbReference type="PANTHER" id="PTHR10161">
    <property type="entry name" value="TARTRATE-RESISTANT ACID PHOSPHATASE TYPE 5"/>
    <property type="match status" value="1"/>
</dbReference>
<dbReference type="Pfam" id="PF00149">
    <property type="entry name" value="Metallophos"/>
    <property type="match status" value="1"/>
</dbReference>
<organism evidence="4 5">
    <name type="scientific">Terriglobus roseus</name>
    <dbReference type="NCBI Taxonomy" id="392734"/>
    <lineage>
        <taxon>Bacteria</taxon>
        <taxon>Pseudomonadati</taxon>
        <taxon>Acidobacteriota</taxon>
        <taxon>Terriglobia</taxon>
        <taxon>Terriglobales</taxon>
        <taxon>Acidobacteriaceae</taxon>
        <taxon>Terriglobus</taxon>
    </lineage>
</organism>
<keyword evidence="2" id="KW-0378">Hydrolase</keyword>
<dbReference type="PANTHER" id="PTHR10161:SF14">
    <property type="entry name" value="TARTRATE-RESISTANT ACID PHOSPHATASE TYPE 5"/>
    <property type="match status" value="1"/>
</dbReference>
<protein>
    <submittedName>
        <fullName evidence="4">Calcineurin-like phosphoesterase</fullName>
    </submittedName>
</protein>
<accession>A0A1G7QY81</accession>
<sequence>MAELHSLSRRSFLRQTFAFSALAAIHPSSLFAQSASFAKPDSGAAHMFMIGDWGTDKYLDQQKAVAVSMAKWMENNQSHPGAMFLLGDNWYGRLPGGVNDPRWNDQFENMYPTNLFPGPAYAVLGNHDYEHHAGFDKVQLQLDYPKQHKTRWTLPDKRYTFTWPEKNPLITFICLDSNLPGTKSWDFSPGSYLMSHADADAQDAWFAEQLRKPRTTPFVAVVCHHPLYTNGVHRDNRILIPRWDPLLRQHKVDFYITGHDHDLQHLEFDGHPTSFVVSGGGGAELVNWSVPPEKRGPFGGKVIGFTHLEAAKDAVILRHVGADANQLHAFRKTTDGKITILNS</sequence>
<evidence type="ECO:0000256" key="2">
    <source>
        <dbReference type="ARBA" id="ARBA00022801"/>
    </source>
</evidence>
<evidence type="ECO:0000313" key="4">
    <source>
        <dbReference type="EMBL" id="SDG03455.1"/>
    </source>
</evidence>
<proteinExistence type="predicted"/>
<keyword evidence="5" id="KW-1185">Reference proteome</keyword>
<dbReference type="InterPro" id="IPR006311">
    <property type="entry name" value="TAT_signal"/>
</dbReference>
<dbReference type="PROSITE" id="PS51318">
    <property type="entry name" value="TAT"/>
    <property type="match status" value="1"/>
</dbReference>
<feature type="domain" description="Calcineurin-like phosphoesterase" evidence="3">
    <location>
        <begin position="50"/>
        <end position="262"/>
    </location>
</feature>
<dbReference type="InterPro" id="IPR029052">
    <property type="entry name" value="Metallo-depent_PP-like"/>
</dbReference>
<evidence type="ECO:0000256" key="1">
    <source>
        <dbReference type="ARBA" id="ARBA00022729"/>
    </source>
</evidence>
<dbReference type="GO" id="GO:0016787">
    <property type="term" value="F:hydrolase activity"/>
    <property type="evidence" value="ECO:0007669"/>
    <property type="project" value="UniProtKB-KW"/>
</dbReference>
<dbReference type="InterPro" id="IPR004843">
    <property type="entry name" value="Calcineurin-like_PHP"/>
</dbReference>
<dbReference type="EMBL" id="LT629690">
    <property type="protein sequence ID" value="SDG03455.1"/>
    <property type="molecule type" value="Genomic_DNA"/>
</dbReference>
<dbReference type="RefSeq" id="WP_083346740.1">
    <property type="nucleotide sequence ID" value="NZ_LT629690.1"/>
</dbReference>
<keyword evidence="1" id="KW-0732">Signal</keyword>
<reference evidence="4 5" key="1">
    <citation type="submission" date="2016-10" db="EMBL/GenBank/DDBJ databases">
        <authorList>
            <person name="de Groot N.N."/>
        </authorList>
    </citation>
    <scope>NUCLEOTIDE SEQUENCE [LARGE SCALE GENOMIC DNA]</scope>
    <source>
        <strain evidence="4 5">GAS232</strain>
    </source>
</reference>
<dbReference type="Gene3D" id="3.60.21.10">
    <property type="match status" value="1"/>
</dbReference>
<dbReference type="SUPFAM" id="SSF56300">
    <property type="entry name" value="Metallo-dependent phosphatases"/>
    <property type="match status" value="1"/>
</dbReference>
<dbReference type="OrthoDB" id="9809781at2"/>
<dbReference type="InterPro" id="IPR051558">
    <property type="entry name" value="Metallophosphoesterase_PAP"/>
</dbReference>
<gene>
    <name evidence="4" type="ORF">SAMN05444167_4049</name>
</gene>
<name>A0A1G7QY81_9BACT</name>
<evidence type="ECO:0000259" key="3">
    <source>
        <dbReference type="Pfam" id="PF00149"/>
    </source>
</evidence>
<dbReference type="AlphaFoldDB" id="A0A1G7QY81"/>
<evidence type="ECO:0000313" key="5">
    <source>
        <dbReference type="Proteomes" id="UP000182427"/>
    </source>
</evidence>
<dbReference type="Proteomes" id="UP000182427">
    <property type="component" value="Chromosome I"/>
</dbReference>